<sequence>MQNVKHKNYYPVDIVFEQQGPKICPSKDDLPVGEKFYYNLLKLDSIPDVSEFYSILSNSITLKNCTPEIIEILEYKLNPPVIGSMKNWEYLTSKFGCSNDFVMNMRNNPNPMKEFIKSNSNIQLNMLLKEIESMNRIDVLLSLKKPINELKSILNGKIFNSNTDIINSNHIKSPIYQKDFQTSEDISTFNYDKECKFFNLLLSKYFIVILLLHHEVEVSDRKYFKWFRRNLENAFDNKYAIFDFDKSVNKSNLYLSTKSLFQSSLFIICLFNNEWCRVINSFTKNNTQSIDLTELLKCKVYLSELMDGEIIQNKFINRRFIAVTVENLDKSLLPVGWPQNTLCYEFPKHFKELCIKILK</sequence>
<dbReference type="AlphaFoldDB" id="A0AAF5DLZ8"/>
<evidence type="ECO:0000313" key="1">
    <source>
        <dbReference type="Proteomes" id="UP000035681"/>
    </source>
</evidence>
<organism evidence="1 2">
    <name type="scientific">Strongyloides stercoralis</name>
    <name type="common">Threadworm</name>
    <dbReference type="NCBI Taxonomy" id="6248"/>
    <lineage>
        <taxon>Eukaryota</taxon>
        <taxon>Metazoa</taxon>
        <taxon>Ecdysozoa</taxon>
        <taxon>Nematoda</taxon>
        <taxon>Chromadorea</taxon>
        <taxon>Rhabditida</taxon>
        <taxon>Tylenchina</taxon>
        <taxon>Panagrolaimomorpha</taxon>
        <taxon>Strongyloidoidea</taxon>
        <taxon>Strongyloididae</taxon>
        <taxon>Strongyloides</taxon>
    </lineage>
</organism>
<name>A0AAF5DLZ8_STRER</name>
<keyword evidence="1" id="KW-1185">Reference proteome</keyword>
<dbReference type="InterPro" id="IPR011029">
    <property type="entry name" value="DEATH-like_dom_sf"/>
</dbReference>
<dbReference type="WBParaSite" id="TCONS_00014916.p1">
    <property type="protein sequence ID" value="TCONS_00014916.p1"/>
    <property type="gene ID" value="XLOC_010124"/>
</dbReference>
<evidence type="ECO:0000313" key="2">
    <source>
        <dbReference type="WBParaSite" id="TCONS_00014916.p1"/>
    </source>
</evidence>
<dbReference type="Proteomes" id="UP000035681">
    <property type="component" value="Unplaced"/>
</dbReference>
<proteinExistence type="predicted"/>
<dbReference type="Gene3D" id="1.10.533.10">
    <property type="entry name" value="Death Domain, Fas"/>
    <property type="match status" value="1"/>
</dbReference>
<protein>
    <submittedName>
        <fullName evidence="2">IU_nuc_hydro domain-containing protein</fullName>
    </submittedName>
</protein>
<accession>A0AAF5DLZ8</accession>
<reference evidence="2" key="1">
    <citation type="submission" date="2024-02" db="UniProtKB">
        <authorList>
            <consortium name="WormBaseParasite"/>
        </authorList>
    </citation>
    <scope>IDENTIFICATION</scope>
</reference>